<keyword evidence="2" id="KW-1185">Reference proteome</keyword>
<evidence type="ECO:0000313" key="1">
    <source>
        <dbReference type="EMBL" id="CAF1662408.1"/>
    </source>
</evidence>
<evidence type="ECO:0000313" key="2">
    <source>
        <dbReference type="Proteomes" id="UP000663828"/>
    </source>
</evidence>
<proteinExistence type="predicted"/>
<dbReference type="EMBL" id="CAJNOR010011588">
    <property type="protein sequence ID" value="CAF1662408.1"/>
    <property type="molecule type" value="Genomic_DNA"/>
</dbReference>
<dbReference type="Proteomes" id="UP000663828">
    <property type="component" value="Unassembled WGS sequence"/>
</dbReference>
<dbReference type="AlphaFoldDB" id="A0A816FJG3"/>
<reference evidence="1" key="1">
    <citation type="submission" date="2021-02" db="EMBL/GenBank/DDBJ databases">
        <authorList>
            <person name="Nowell W R."/>
        </authorList>
    </citation>
    <scope>NUCLEOTIDE SEQUENCE</scope>
</reference>
<name>A0A816FJG3_ADIRI</name>
<protein>
    <submittedName>
        <fullName evidence="1">Uncharacterized protein</fullName>
    </submittedName>
</protein>
<organism evidence="1 2">
    <name type="scientific">Adineta ricciae</name>
    <name type="common">Rotifer</name>
    <dbReference type="NCBI Taxonomy" id="249248"/>
    <lineage>
        <taxon>Eukaryota</taxon>
        <taxon>Metazoa</taxon>
        <taxon>Spiralia</taxon>
        <taxon>Gnathifera</taxon>
        <taxon>Rotifera</taxon>
        <taxon>Eurotatoria</taxon>
        <taxon>Bdelloidea</taxon>
        <taxon>Adinetida</taxon>
        <taxon>Adinetidae</taxon>
        <taxon>Adineta</taxon>
    </lineage>
</organism>
<comment type="caution">
    <text evidence="1">The sequence shown here is derived from an EMBL/GenBank/DDBJ whole genome shotgun (WGS) entry which is preliminary data.</text>
</comment>
<gene>
    <name evidence="1" type="ORF">XAT740_LOCUS57126</name>
</gene>
<sequence>VEDYLKDKMKLSWGITFKIENIDALMQMVKFFNNQTDAINQELQKYFTPAVIDQ</sequence>
<feature type="non-terminal residue" evidence="1">
    <location>
        <position position="1"/>
    </location>
</feature>
<accession>A0A816FJG3</accession>